<gene>
    <name evidence="5" type="ORF">HAZT_HAZT005865</name>
</gene>
<dbReference type="GO" id="GO:0004252">
    <property type="term" value="F:serine-type endopeptidase activity"/>
    <property type="evidence" value="ECO:0007669"/>
    <property type="project" value="InterPro"/>
</dbReference>
<dbReference type="InterPro" id="IPR036852">
    <property type="entry name" value="Peptidase_S8/S53_dom_sf"/>
</dbReference>
<dbReference type="Proteomes" id="UP000711488">
    <property type="component" value="Unassembled WGS sequence"/>
</dbReference>
<dbReference type="GO" id="GO:0005615">
    <property type="term" value="C:extracellular space"/>
    <property type="evidence" value="ECO:0007669"/>
    <property type="project" value="TreeGrafter"/>
</dbReference>
<dbReference type="OrthoDB" id="300641at2759"/>
<evidence type="ECO:0000256" key="4">
    <source>
        <dbReference type="PROSITE-ProRule" id="PRU01240"/>
    </source>
</evidence>
<keyword evidence="1" id="KW-0645">Protease</keyword>
<comment type="caution">
    <text evidence="5">The sequence shown here is derived from an EMBL/GenBank/DDBJ whole genome shotgun (WGS) entry which is preliminary data.</text>
</comment>
<dbReference type="GO" id="GO:0043005">
    <property type="term" value="C:neuron projection"/>
    <property type="evidence" value="ECO:0007669"/>
    <property type="project" value="TreeGrafter"/>
</dbReference>
<evidence type="ECO:0000256" key="3">
    <source>
        <dbReference type="ARBA" id="ARBA00022825"/>
    </source>
</evidence>
<sequence>MRCSSLITHAVQQLGFRRVKRGYLPLRVENLVPPESFKSRTLPTDPDFKHQWYLRNVGQNGGKRHLDLNVEAAWALGYTGKNVTTAIMDDG</sequence>
<name>A0A6A0H0M3_HYAAZ</name>
<protein>
    <recommendedName>
        <fullName evidence="6">Peptidase S8 pro-domain domain-containing protein</fullName>
    </recommendedName>
</protein>
<proteinExistence type="inferred from homology"/>
<dbReference type="PROSITE" id="PS51892">
    <property type="entry name" value="SUBTILASE"/>
    <property type="match status" value="1"/>
</dbReference>
<dbReference type="GO" id="GO:0016486">
    <property type="term" value="P:peptide hormone processing"/>
    <property type="evidence" value="ECO:0007669"/>
    <property type="project" value="TreeGrafter"/>
</dbReference>
<dbReference type="AlphaFoldDB" id="A0A6A0H0M3"/>
<keyword evidence="3" id="KW-0720">Serine protease</keyword>
<organism evidence="5">
    <name type="scientific">Hyalella azteca</name>
    <name type="common">Amphipod</name>
    <dbReference type="NCBI Taxonomy" id="294128"/>
    <lineage>
        <taxon>Eukaryota</taxon>
        <taxon>Metazoa</taxon>
        <taxon>Ecdysozoa</taxon>
        <taxon>Arthropoda</taxon>
        <taxon>Crustacea</taxon>
        <taxon>Multicrustacea</taxon>
        <taxon>Malacostraca</taxon>
        <taxon>Eumalacostraca</taxon>
        <taxon>Peracarida</taxon>
        <taxon>Amphipoda</taxon>
        <taxon>Senticaudata</taxon>
        <taxon>Talitrida</taxon>
        <taxon>Talitroidea</taxon>
        <taxon>Hyalellidae</taxon>
        <taxon>Hyalella</taxon>
    </lineage>
</organism>
<dbReference type="Gene3D" id="3.40.50.200">
    <property type="entry name" value="Peptidase S8/S53 domain"/>
    <property type="match status" value="1"/>
</dbReference>
<comment type="similarity">
    <text evidence="4">Belongs to the peptidase S8 family.</text>
</comment>
<dbReference type="PANTHER" id="PTHR42884:SF13">
    <property type="entry name" value="NEUROENDOCRINE CONVERTASE 2"/>
    <property type="match status" value="1"/>
</dbReference>
<dbReference type="EMBL" id="JQDR03009858">
    <property type="protein sequence ID" value="KAA0195099.1"/>
    <property type="molecule type" value="Genomic_DNA"/>
</dbReference>
<comment type="caution">
    <text evidence="4">Lacks conserved residue(s) required for the propagation of feature annotation.</text>
</comment>
<evidence type="ECO:0000313" key="5">
    <source>
        <dbReference type="EMBL" id="KAA0195099.1"/>
    </source>
</evidence>
<evidence type="ECO:0000256" key="1">
    <source>
        <dbReference type="ARBA" id="ARBA00022670"/>
    </source>
</evidence>
<evidence type="ECO:0008006" key="6">
    <source>
        <dbReference type="Google" id="ProtNLM"/>
    </source>
</evidence>
<evidence type="ECO:0000256" key="2">
    <source>
        <dbReference type="ARBA" id="ARBA00022801"/>
    </source>
</evidence>
<accession>A0A6A0H0M3</accession>
<reference evidence="5" key="3">
    <citation type="submission" date="2019-06" db="EMBL/GenBank/DDBJ databases">
        <authorList>
            <person name="Poynton C."/>
            <person name="Hasenbein S."/>
            <person name="Benoit J.B."/>
            <person name="Sepulveda M.S."/>
            <person name="Poelchau M.F."/>
            <person name="Murali S.C."/>
            <person name="Chen S."/>
            <person name="Glastad K.M."/>
            <person name="Werren J.H."/>
            <person name="Vineis J.H."/>
            <person name="Bowen J.L."/>
            <person name="Friedrich M."/>
            <person name="Jones J."/>
            <person name="Robertson H.M."/>
            <person name="Feyereisen R."/>
            <person name="Mechler-Hickson A."/>
            <person name="Mathers N."/>
            <person name="Lee C.E."/>
            <person name="Colbourne J.K."/>
            <person name="Biales A."/>
            <person name="Johnston J.S."/>
            <person name="Wellborn G.A."/>
            <person name="Rosendale A.J."/>
            <person name="Cridge A.G."/>
            <person name="Munoz-Torres M.C."/>
            <person name="Bain P.A."/>
            <person name="Manny A.R."/>
            <person name="Major K.M."/>
            <person name="Lambert F.N."/>
            <person name="Vulpe C.D."/>
            <person name="Tuck P."/>
            <person name="Blalock B.J."/>
            <person name="Lin Y.-Y."/>
            <person name="Smith M.E."/>
            <person name="Ochoa-Acuna H."/>
            <person name="Chen M.-J.M."/>
            <person name="Childers C.P."/>
            <person name="Qu J."/>
            <person name="Dugan S."/>
            <person name="Lee S.L."/>
            <person name="Chao H."/>
            <person name="Dinh H."/>
            <person name="Han Y."/>
            <person name="Doddapaneni H."/>
            <person name="Worley K.C."/>
            <person name="Muzny D.M."/>
            <person name="Gibbs R.A."/>
            <person name="Richards S."/>
        </authorList>
    </citation>
    <scope>NUCLEOTIDE SEQUENCE</scope>
    <source>
        <strain evidence="5">HAZT.00-mixed</strain>
        <tissue evidence="5">Whole organism</tissue>
    </source>
</reference>
<dbReference type="SUPFAM" id="SSF52743">
    <property type="entry name" value="Subtilisin-like"/>
    <property type="match status" value="1"/>
</dbReference>
<keyword evidence="2" id="KW-0378">Hydrolase</keyword>
<dbReference type="GO" id="GO:0016020">
    <property type="term" value="C:membrane"/>
    <property type="evidence" value="ECO:0007669"/>
    <property type="project" value="TreeGrafter"/>
</dbReference>
<reference evidence="5" key="2">
    <citation type="journal article" date="2018" name="Environ. Sci. Technol.">
        <title>The Toxicogenome of Hyalella azteca: A Model for Sediment Ecotoxicology and Evolutionary Toxicology.</title>
        <authorList>
            <person name="Poynton H.C."/>
            <person name="Hasenbein S."/>
            <person name="Benoit J.B."/>
            <person name="Sepulveda M.S."/>
            <person name="Poelchau M.F."/>
            <person name="Hughes D.S.T."/>
            <person name="Murali S.C."/>
            <person name="Chen S."/>
            <person name="Glastad K.M."/>
            <person name="Goodisman M.A.D."/>
            <person name="Werren J.H."/>
            <person name="Vineis J.H."/>
            <person name="Bowen J.L."/>
            <person name="Friedrich M."/>
            <person name="Jones J."/>
            <person name="Robertson H.M."/>
            <person name="Feyereisen R."/>
            <person name="Mechler-Hickson A."/>
            <person name="Mathers N."/>
            <person name="Lee C.E."/>
            <person name="Colbourne J.K."/>
            <person name="Biales A."/>
            <person name="Johnston J.S."/>
            <person name="Wellborn G.A."/>
            <person name="Rosendale A.J."/>
            <person name="Cridge A.G."/>
            <person name="Munoz-Torres M.C."/>
            <person name="Bain P.A."/>
            <person name="Manny A.R."/>
            <person name="Major K.M."/>
            <person name="Lambert F.N."/>
            <person name="Vulpe C.D."/>
            <person name="Tuck P."/>
            <person name="Blalock B.J."/>
            <person name="Lin Y.Y."/>
            <person name="Smith M.E."/>
            <person name="Ochoa-Acuna H."/>
            <person name="Chen M.M."/>
            <person name="Childers C.P."/>
            <person name="Qu J."/>
            <person name="Dugan S."/>
            <person name="Lee S.L."/>
            <person name="Chao H."/>
            <person name="Dinh H."/>
            <person name="Han Y."/>
            <person name="Doddapaneni H."/>
            <person name="Worley K.C."/>
            <person name="Muzny D.M."/>
            <person name="Gibbs R.A."/>
            <person name="Richards S."/>
        </authorList>
    </citation>
    <scope>NUCLEOTIDE SEQUENCE</scope>
    <source>
        <strain evidence="5">HAZT.00-mixed</strain>
        <tissue evidence="5">Whole organism</tissue>
    </source>
</reference>
<dbReference type="PANTHER" id="PTHR42884">
    <property type="entry name" value="PROPROTEIN CONVERTASE SUBTILISIN/KEXIN-RELATED"/>
    <property type="match status" value="1"/>
</dbReference>
<reference evidence="5" key="1">
    <citation type="submission" date="2014-08" db="EMBL/GenBank/DDBJ databases">
        <authorList>
            <person name="Murali S."/>
            <person name="Richards S."/>
            <person name="Bandaranaike D."/>
            <person name="Bellair M."/>
            <person name="Blankenburg K."/>
            <person name="Chao H."/>
            <person name="Dinh H."/>
            <person name="Doddapaneni H."/>
            <person name="Dugan-Rocha S."/>
            <person name="Elkadiri S."/>
            <person name="Gnanaolivu R."/>
            <person name="Hughes D."/>
            <person name="Lee S."/>
            <person name="Li M."/>
            <person name="Ming W."/>
            <person name="Munidasa M."/>
            <person name="Muniz J."/>
            <person name="Nguyen L."/>
            <person name="Osuji N."/>
            <person name="Pu L.-L."/>
            <person name="Puazo M."/>
            <person name="Skinner E."/>
            <person name="Qu C."/>
            <person name="Quiroz J."/>
            <person name="Raj R."/>
            <person name="Weissenberger G."/>
            <person name="Xin Y."/>
            <person name="Zou X."/>
            <person name="Han Y."/>
            <person name="Worley K."/>
            <person name="Muzny D."/>
            <person name="Gibbs R."/>
        </authorList>
    </citation>
    <scope>NUCLEOTIDE SEQUENCE</scope>
    <source>
        <strain evidence="5">HAZT.00-mixed</strain>
        <tissue evidence="5">Whole organism</tissue>
    </source>
</reference>